<comment type="catalytic activity">
    <reaction evidence="1">
        <text>ATP + protein L-histidine = ADP + protein N-phospho-L-histidine.</text>
        <dbReference type="EC" id="2.7.13.3"/>
    </reaction>
</comment>
<dbReference type="CDD" id="cd00082">
    <property type="entry name" value="HisKA"/>
    <property type="match status" value="1"/>
</dbReference>
<dbReference type="AlphaFoldDB" id="W9GS07"/>
<dbReference type="InterPro" id="IPR004358">
    <property type="entry name" value="Sig_transdc_His_kin-like_C"/>
</dbReference>
<dbReference type="PANTHER" id="PTHR43711">
    <property type="entry name" value="TWO-COMPONENT HISTIDINE KINASE"/>
    <property type="match status" value="1"/>
</dbReference>
<dbReference type="InterPro" id="IPR005467">
    <property type="entry name" value="His_kinase_dom"/>
</dbReference>
<dbReference type="SUPFAM" id="SSF55874">
    <property type="entry name" value="ATPase domain of HSP90 chaperone/DNA topoisomerase II/histidine kinase"/>
    <property type="match status" value="1"/>
</dbReference>
<dbReference type="InterPro" id="IPR036097">
    <property type="entry name" value="HisK_dim/P_sf"/>
</dbReference>
<evidence type="ECO:0000256" key="5">
    <source>
        <dbReference type="ARBA" id="ARBA00022679"/>
    </source>
</evidence>
<dbReference type="InterPro" id="IPR013655">
    <property type="entry name" value="PAS_fold_3"/>
</dbReference>
<evidence type="ECO:0000259" key="15">
    <source>
        <dbReference type="PROSITE" id="PS50113"/>
    </source>
</evidence>
<dbReference type="PRINTS" id="PR00344">
    <property type="entry name" value="BCTRLSENSOR"/>
</dbReference>
<keyword evidence="12" id="KW-1133">Transmembrane helix</keyword>
<dbReference type="Pfam" id="PF00512">
    <property type="entry name" value="HisKA"/>
    <property type="match status" value="1"/>
</dbReference>
<dbReference type="Gene3D" id="3.30.450.20">
    <property type="entry name" value="PAS domain"/>
    <property type="match status" value="1"/>
</dbReference>
<feature type="domain" description="PAS" evidence="14">
    <location>
        <begin position="267"/>
        <end position="339"/>
    </location>
</feature>
<evidence type="ECO:0000256" key="9">
    <source>
        <dbReference type="ARBA" id="ARBA00023012"/>
    </source>
</evidence>
<dbReference type="PATRIC" id="fig|1385369.3.peg.6409"/>
<dbReference type="PANTHER" id="PTHR43711:SF31">
    <property type="entry name" value="HISTIDINE KINASE"/>
    <property type="match status" value="1"/>
</dbReference>
<dbReference type="SUPFAM" id="SSF47384">
    <property type="entry name" value="Homodimeric domain of signal transducing histidine kinase"/>
    <property type="match status" value="1"/>
</dbReference>
<keyword evidence="9" id="KW-0902">Two-component regulatory system</keyword>
<dbReference type="Pfam" id="PF08447">
    <property type="entry name" value="PAS_3"/>
    <property type="match status" value="1"/>
</dbReference>
<evidence type="ECO:0000259" key="14">
    <source>
        <dbReference type="PROSITE" id="PS50112"/>
    </source>
</evidence>
<dbReference type="InterPro" id="IPR001610">
    <property type="entry name" value="PAC"/>
</dbReference>
<dbReference type="EC" id="2.7.13.3" evidence="3"/>
<evidence type="ECO:0000256" key="12">
    <source>
        <dbReference type="SAM" id="Phobius"/>
    </source>
</evidence>
<dbReference type="InterPro" id="IPR036890">
    <property type="entry name" value="HATPase_C_sf"/>
</dbReference>
<dbReference type="GO" id="GO:0000155">
    <property type="term" value="F:phosphorelay sensor kinase activity"/>
    <property type="evidence" value="ECO:0007669"/>
    <property type="project" value="InterPro"/>
</dbReference>
<keyword evidence="6" id="KW-0547">Nucleotide-binding</keyword>
<dbReference type="CDD" id="cd00130">
    <property type="entry name" value="PAS"/>
    <property type="match status" value="1"/>
</dbReference>
<dbReference type="FunFam" id="3.30.565.10:FF:000010">
    <property type="entry name" value="Sensor histidine kinase RcsC"/>
    <property type="match status" value="1"/>
</dbReference>
<evidence type="ECO:0000256" key="6">
    <source>
        <dbReference type="ARBA" id="ARBA00022741"/>
    </source>
</evidence>
<dbReference type="STRING" id="1385369.N825_26395"/>
<keyword evidence="11" id="KW-0131">Cell cycle</keyword>
<gene>
    <name evidence="16" type="ORF">N825_26395</name>
</gene>
<keyword evidence="4" id="KW-0597">Phosphoprotein</keyword>
<dbReference type="Pfam" id="PF02518">
    <property type="entry name" value="HATPase_c"/>
    <property type="match status" value="1"/>
</dbReference>
<dbReference type="SUPFAM" id="SSF55785">
    <property type="entry name" value="PYP-like sensor domain (PAS domain)"/>
    <property type="match status" value="1"/>
</dbReference>
<dbReference type="SMART" id="SM00091">
    <property type="entry name" value="PAS"/>
    <property type="match status" value="1"/>
</dbReference>
<dbReference type="PROSITE" id="PS50109">
    <property type="entry name" value="HIS_KIN"/>
    <property type="match status" value="1"/>
</dbReference>
<feature type="domain" description="Histidine kinase" evidence="13">
    <location>
        <begin position="414"/>
        <end position="634"/>
    </location>
</feature>
<evidence type="ECO:0000256" key="4">
    <source>
        <dbReference type="ARBA" id="ARBA00022553"/>
    </source>
</evidence>
<dbReference type="InterPro" id="IPR003594">
    <property type="entry name" value="HATPase_dom"/>
</dbReference>
<feature type="domain" description="PAC" evidence="15">
    <location>
        <begin position="343"/>
        <end position="396"/>
    </location>
</feature>
<accession>W9GS07</accession>
<evidence type="ECO:0000256" key="10">
    <source>
        <dbReference type="ARBA" id="ARBA00023136"/>
    </source>
</evidence>
<evidence type="ECO:0000313" key="17">
    <source>
        <dbReference type="Proteomes" id="UP000019486"/>
    </source>
</evidence>
<dbReference type="InterPro" id="IPR007892">
    <property type="entry name" value="CHASE4"/>
</dbReference>
<dbReference type="Pfam" id="PF05228">
    <property type="entry name" value="CHASE4"/>
    <property type="match status" value="1"/>
</dbReference>
<dbReference type="EMBL" id="AVFL01000040">
    <property type="protein sequence ID" value="EWY36569.1"/>
    <property type="molecule type" value="Genomic_DNA"/>
</dbReference>
<evidence type="ECO:0000256" key="8">
    <source>
        <dbReference type="ARBA" id="ARBA00022840"/>
    </source>
</evidence>
<keyword evidence="7" id="KW-0418">Kinase</keyword>
<sequence length="647" mass="70552">MFIVGSATIFGLAVVSARWQDKQAATDSGRMVEHTLTEAKAALAVLAKDYTWWDEPITRLFINFDATYADHDFGGYLIDQHDAAAVFVFDRDGAEIYGRVEGDADRAGDGATNPNLHKLVQDAMASPMDEPVVATGLVEFADGIHIAAASRFTPETADSFEEAPPLGTLVILRKMDDTFLERVSQMSHVHDLAILPPGVMAPGSLTAPLEAPLGTVLGNVSWKPPTPGRDFLNRFLPPLMIVGLTMGLLLAVVLRQARRFAERMSASEERLALAMDAARDGLWDWNVESGDAHYSDRWVTMLGYEPDEIEPRIESWEKLVHPDDLPRAVKALADCRAGSNPIYEVEHRLRAKNGAWLWILARGKVVSHNPAGGAARMVGTHTDITARRMAEQRAIDARSEAEAASQVKSHFLANMSHELRTPLNAIIGFSDMLLREFFGPLTPKQKEYAAAINSSGSHLLEVIADVLDLSKVEAGRMELHTETVDVRALINTCVALMESEAVAADVTLRATLPRDPVEITADKVRVRQVILNLVSNAVKFTPTGGRVDIVLGEPVSGRVEIRVQDTGIGMRQEDIKVALEPFRQLDDSMARRHQGTGLGLPLAKLLAELHGGELDLTSEPNRGTTVTVSLPAPRRAPVLRSVSGRSA</sequence>
<evidence type="ECO:0000256" key="11">
    <source>
        <dbReference type="ARBA" id="ARBA00023306"/>
    </source>
</evidence>
<comment type="subcellular location">
    <subcellularLocation>
        <location evidence="2">Membrane</location>
    </subcellularLocation>
</comment>
<keyword evidence="12" id="KW-0812">Transmembrane</keyword>
<dbReference type="InterPro" id="IPR035965">
    <property type="entry name" value="PAS-like_dom_sf"/>
</dbReference>
<dbReference type="Proteomes" id="UP000019486">
    <property type="component" value="Unassembled WGS sequence"/>
</dbReference>
<keyword evidence="5" id="KW-0808">Transferase</keyword>
<comment type="caution">
    <text evidence="16">The sequence shown here is derived from an EMBL/GenBank/DDBJ whole genome shotgun (WGS) entry which is preliminary data.</text>
</comment>
<dbReference type="PROSITE" id="PS50112">
    <property type="entry name" value="PAS"/>
    <property type="match status" value="1"/>
</dbReference>
<dbReference type="SMART" id="SM00387">
    <property type="entry name" value="HATPase_c"/>
    <property type="match status" value="1"/>
</dbReference>
<evidence type="ECO:0000256" key="3">
    <source>
        <dbReference type="ARBA" id="ARBA00012438"/>
    </source>
</evidence>
<keyword evidence="10 12" id="KW-0472">Membrane</keyword>
<organism evidence="16 17">
    <name type="scientific">Skermanella stibiiresistens SB22</name>
    <dbReference type="NCBI Taxonomy" id="1385369"/>
    <lineage>
        <taxon>Bacteria</taxon>
        <taxon>Pseudomonadati</taxon>
        <taxon>Pseudomonadota</taxon>
        <taxon>Alphaproteobacteria</taxon>
        <taxon>Rhodospirillales</taxon>
        <taxon>Azospirillaceae</taxon>
        <taxon>Skermanella</taxon>
    </lineage>
</organism>
<evidence type="ECO:0000256" key="2">
    <source>
        <dbReference type="ARBA" id="ARBA00004370"/>
    </source>
</evidence>
<feature type="transmembrane region" description="Helical" evidence="12">
    <location>
        <begin position="235"/>
        <end position="254"/>
    </location>
</feature>
<dbReference type="Gene3D" id="1.10.287.130">
    <property type="match status" value="1"/>
</dbReference>
<reference evidence="16 17" key="1">
    <citation type="submission" date="2013-08" db="EMBL/GenBank/DDBJ databases">
        <title>The genome sequence of Skermanella stibiiresistens.</title>
        <authorList>
            <person name="Zhu W."/>
            <person name="Wang G."/>
        </authorList>
    </citation>
    <scope>NUCLEOTIDE SEQUENCE [LARGE SCALE GENOMIC DNA]</scope>
    <source>
        <strain evidence="16 17">SB22</strain>
    </source>
</reference>
<keyword evidence="17" id="KW-1185">Reference proteome</keyword>
<dbReference type="NCBIfam" id="TIGR00229">
    <property type="entry name" value="sensory_box"/>
    <property type="match status" value="1"/>
</dbReference>
<dbReference type="SMART" id="SM00388">
    <property type="entry name" value="HisKA"/>
    <property type="match status" value="1"/>
</dbReference>
<dbReference type="InterPro" id="IPR050736">
    <property type="entry name" value="Sensor_HK_Regulatory"/>
</dbReference>
<dbReference type="GO" id="GO:0016020">
    <property type="term" value="C:membrane"/>
    <property type="evidence" value="ECO:0007669"/>
    <property type="project" value="UniProtKB-SubCell"/>
</dbReference>
<keyword evidence="8" id="KW-0067">ATP-binding</keyword>
<dbReference type="Gene3D" id="3.30.565.10">
    <property type="entry name" value="Histidine kinase-like ATPase, C-terminal domain"/>
    <property type="match status" value="1"/>
</dbReference>
<dbReference type="FunFam" id="1.10.287.130:FF:000038">
    <property type="entry name" value="Sensory transduction histidine kinase"/>
    <property type="match status" value="1"/>
</dbReference>
<proteinExistence type="predicted"/>
<dbReference type="SMART" id="SM00086">
    <property type="entry name" value="PAC"/>
    <property type="match status" value="1"/>
</dbReference>
<evidence type="ECO:0000256" key="7">
    <source>
        <dbReference type="ARBA" id="ARBA00022777"/>
    </source>
</evidence>
<dbReference type="InterPro" id="IPR003661">
    <property type="entry name" value="HisK_dim/P_dom"/>
</dbReference>
<dbReference type="PROSITE" id="PS50113">
    <property type="entry name" value="PAC"/>
    <property type="match status" value="1"/>
</dbReference>
<dbReference type="InterPro" id="IPR000014">
    <property type="entry name" value="PAS"/>
</dbReference>
<evidence type="ECO:0000259" key="13">
    <source>
        <dbReference type="PROSITE" id="PS50109"/>
    </source>
</evidence>
<name>W9GS07_9PROT</name>
<dbReference type="InterPro" id="IPR000700">
    <property type="entry name" value="PAS-assoc_C"/>
</dbReference>
<protein>
    <recommendedName>
        <fullName evidence="3">histidine kinase</fullName>
        <ecNumber evidence="3">2.7.13.3</ecNumber>
    </recommendedName>
</protein>
<evidence type="ECO:0000313" key="16">
    <source>
        <dbReference type="EMBL" id="EWY36569.1"/>
    </source>
</evidence>
<evidence type="ECO:0000256" key="1">
    <source>
        <dbReference type="ARBA" id="ARBA00000085"/>
    </source>
</evidence>
<dbReference type="CDD" id="cd16922">
    <property type="entry name" value="HATPase_EvgS-ArcB-TorS-like"/>
    <property type="match status" value="1"/>
</dbReference>
<dbReference type="GO" id="GO:0005524">
    <property type="term" value="F:ATP binding"/>
    <property type="evidence" value="ECO:0007669"/>
    <property type="project" value="UniProtKB-KW"/>
</dbReference>